<evidence type="ECO:0000259" key="7">
    <source>
        <dbReference type="PROSITE" id="PS50174"/>
    </source>
</evidence>
<organism evidence="8 9">
    <name type="scientific">Daedalea quercina L-15889</name>
    <dbReference type="NCBI Taxonomy" id="1314783"/>
    <lineage>
        <taxon>Eukaryota</taxon>
        <taxon>Fungi</taxon>
        <taxon>Dikarya</taxon>
        <taxon>Basidiomycota</taxon>
        <taxon>Agaricomycotina</taxon>
        <taxon>Agaricomycetes</taxon>
        <taxon>Polyporales</taxon>
        <taxon>Fomitopsis</taxon>
    </lineage>
</organism>
<evidence type="ECO:0000256" key="3">
    <source>
        <dbReference type="ARBA" id="ARBA00022833"/>
    </source>
</evidence>
<feature type="compositionally biased region" description="Pro residues" evidence="5">
    <location>
        <begin position="409"/>
        <end position="424"/>
    </location>
</feature>
<dbReference type="InterPro" id="IPR013087">
    <property type="entry name" value="Znf_C2H2_type"/>
</dbReference>
<keyword evidence="9" id="KW-1185">Reference proteome</keyword>
<gene>
    <name evidence="8" type="ORF">DAEQUDRAFT_7917</name>
</gene>
<keyword evidence="2 4" id="KW-0863">Zinc-finger</keyword>
<evidence type="ECO:0000259" key="6">
    <source>
        <dbReference type="PROSITE" id="PS50157"/>
    </source>
</evidence>
<feature type="region of interest" description="Disordered" evidence="5">
    <location>
        <begin position="162"/>
        <end position="186"/>
    </location>
</feature>
<evidence type="ECO:0000256" key="2">
    <source>
        <dbReference type="ARBA" id="ARBA00022771"/>
    </source>
</evidence>
<dbReference type="OrthoDB" id="4822at2759"/>
<dbReference type="InterPro" id="IPR022755">
    <property type="entry name" value="Znf_C2H2_jaz"/>
</dbReference>
<evidence type="ECO:0000256" key="5">
    <source>
        <dbReference type="SAM" id="MobiDB-lite"/>
    </source>
</evidence>
<dbReference type="STRING" id="1314783.A0A165UF26"/>
<dbReference type="GO" id="GO:0008270">
    <property type="term" value="F:zinc ion binding"/>
    <property type="evidence" value="ECO:0007669"/>
    <property type="project" value="UniProtKB-KW"/>
</dbReference>
<sequence length="444" mass="47721">MDIDKYDEYVKKPQRETVTVDTKIKSSNKGFLMLAKLGWVEGQPLGLSGDGRVDPVPFYVKNDLTGLGKTNQDVRMIETTVAQRRELDSERQTKETEEQRRAREDLVARRAAVQSEISTTLKAFYCELCDKQFQNVAQYDEHTNSYAHHHKARFRDMQLAARASRHTQEELDRRKEKERKREEKELRKVAKAAGIKITKPPVSLISPAPTSVTAASTSATDESKASGFKKTGWASIGSSTALNNSAFSGLSTSGSSKGGWASVGTASSGSQSQESRPYENRGGWAPVSAPLVPSDANPSPPAPRRGSGPAPAFRTGGWTSLDTGSIERAPPPPSAAPPVPPSAPLPYPPVPTPPVPSPPSIPAAGGRSLRPVSGFAAQPSLPGWRSASPQASAGRPSNLDDVDGAPMPHSRPVPSPYTQPPPARPEASRSGWQQFRAGAPGRRR</sequence>
<dbReference type="PROSITE" id="PS50157">
    <property type="entry name" value="ZINC_FINGER_C2H2_2"/>
    <property type="match status" value="1"/>
</dbReference>
<evidence type="ECO:0000256" key="4">
    <source>
        <dbReference type="PROSITE-ProRule" id="PRU00042"/>
    </source>
</evidence>
<dbReference type="InterPro" id="IPR000467">
    <property type="entry name" value="G_patch_dom"/>
</dbReference>
<reference evidence="8 9" key="1">
    <citation type="journal article" date="2016" name="Mol. Biol. Evol.">
        <title>Comparative Genomics of Early-Diverging Mushroom-Forming Fungi Provides Insights into the Origins of Lignocellulose Decay Capabilities.</title>
        <authorList>
            <person name="Nagy L.G."/>
            <person name="Riley R."/>
            <person name="Tritt A."/>
            <person name="Adam C."/>
            <person name="Daum C."/>
            <person name="Floudas D."/>
            <person name="Sun H."/>
            <person name="Yadav J.S."/>
            <person name="Pangilinan J."/>
            <person name="Larsson K.H."/>
            <person name="Matsuura K."/>
            <person name="Barry K."/>
            <person name="Labutti K."/>
            <person name="Kuo R."/>
            <person name="Ohm R.A."/>
            <person name="Bhattacharya S.S."/>
            <person name="Shirouzu T."/>
            <person name="Yoshinaga Y."/>
            <person name="Martin F.M."/>
            <person name="Grigoriev I.V."/>
            <person name="Hibbett D.S."/>
        </authorList>
    </citation>
    <scope>NUCLEOTIDE SEQUENCE [LARGE SCALE GENOMIC DNA]</scope>
    <source>
        <strain evidence="8 9">L-15889</strain>
    </source>
</reference>
<dbReference type="SUPFAM" id="SSF57667">
    <property type="entry name" value="beta-beta-alpha zinc fingers"/>
    <property type="match status" value="1"/>
</dbReference>
<feature type="compositionally biased region" description="Basic and acidic residues" evidence="5">
    <location>
        <begin position="166"/>
        <end position="186"/>
    </location>
</feature>
<dbReference type="AlphaFoldDB" id="A0A165UF26"/>
<feature type="domain" description="C2H2-type" evidence="6">
    <location>
        <begin position="124"/>
        <end position="153"/>
    </location>
</feature>
<evidence type="ECO:0008006" key="10">
    <source>
        <dbReference type="Google" id="ProtNLM"/>
    </source>
</evidence>
<evidence type="ECO:0000313" key="8">
    <source>
        <dbReference type="EMBL" id="KZT74816.1"/>
    </source>
</evidence>
<dbReference type="GO" id="GO:0003676">
    <property type="term" value="F:nucleic acid binding"/>
    <property type="evidence" value="ECO:0007669"/>
    <property type="project" value="InterPro"/>
</dbReference>
<dbReference type="EMBL" id="KV429032">
    <property type="protein sequence ID" value="KZT74816.1"/>
    <property type="molecule type" value="Genomic_DNA"/>
</dbReference>
<accession>A0A165UF26</accession>
<feature type="domain" description="G-patch" evidence="7">
    <location>
        <begin position="26"/>
        <end position="72"/>
    </location>
</feature>
<proteinExistence type="predicted"/>
<dbReference type="Proteomes" id="UP000076727">
    <property type="component" value="Unassembled WGS sequence"/>
</dbReference>
<dbReference type="PROSITE" id="PS00028">
    <property type="entry name" value="ZINC_FINGER_C2H2_1"/>
    <property type="match status" value="1"/>
</dbReference>
<dbReference type="PROSITE" id="PS50174">
    <property type="entry name" value="G_PATCH"/>
    <property type="match status" value="1"/>
</dbReference>
<dbReference type="Pfam" id="PF12171">
    <property type="entry name" value="zf-C2H2_jaz"/>
    <property type="match status" value="1"/>
</dbReference>
<feature type="compositionally biased region" description="Low complexity" evidence="5">
    <location>
        <begin position="249"/>
        <end position="259"/>
    </location>
</feature>
<feature type="compositionally biased region" description="Polar residues" evidence="5">
    <location>
        <begin position="264"/>
        <end position="275"/>
    </location>
</feature>
<dbReference type="PANTHER" id="PTHR47251:SF1">
    <property type="entry name" value="FINGER DOMAIN PROTEIN, PUTATIVE (AFU_ORTHOLOGUE AFUA_3G04180)-RELATED"/>
    <property type="match status" value="1"/>
</dbReference>
<dbReference type="PANTHER" id="PTHR47251">
    <property type="entry name" value="FINGER DOMAIN PROTEIN, PUTATIVE (AFU_ORTHOLOGUE AFUA_3G04180)-RELATED"/>
    <property type="match status" value="1"/>
</dbReference>
<dbReference type="SMART" id="SM00443">
    <property type="entry name" value="G_patch"/>
    <property type="match status" value="1"/>
</dbReference>
<keyword evidence="1" id="KW-0479">Metal-binding</keyword>
<name>A0A165UF26_9APHY</name>
<dbReference type="Pfam" id="PF01585">
    <property type="entry name" value="G-patch"/>
    <property type="match status" value="1"/>
</dbReference>
<keyword evidence="3" id="KW-0862">Zinc</keyword>
<protein>
    <recommendedName>
        <fullName evidence="10">G-patch domain-containing protein</fullName>
    </recommendedName>
</protein>
<evidence type="ECO:0000256" key="1">
    <source>
        <dbReference type="ARBA" id="ARBA00022723"/>
    </source>
</evidence>
<feature type="compositionally biased region" description="Pro residues" evidence="5">
    <location>
        <begin position="329"/>
        <end position="361"/>
    </location>
</feature>
<feature type="region of interest" description="Disordered" evidence="5">
    <location>
        <begin position="249"/>
        <end position="444"/>
    </location>
</feature>
<evidence type="ECO:0000313" key="9">
    <source>
        <dbReference type="Proteomes" id="UP000076727"/>
    </source>
</evidence>
<dbReference type="InterPro" id="IPR036236">
    <property type="entry name" value="Znf_C2H2_sf"/>
</dbReference>